<comment type="caution">
    <text evidence="2">The sequence shown here is derived from an EMBL/GenBank/DDBJ whole genome shotgun (WGS) entry which is preliminary data.</text>
</comment>
<evidence type="ECO:0000313" key="3">
    <source>
        <dbReference type="Proteomes" id="UP001054857"/>
    </source>
</evidence>
<feature type="non-terminal residue" evidence="2">
    <location>
        <position position="1"/>
    </location>
</feature>
<evidence type="ECO:0000256" key="1">
    <source>
        <dbReference type="SAM" id="MobiDB-lite"/>
    </source>
</evidence>
<organism evidence="2 3">
    <name type="scientific">Astrephomene gubernaculifera</name>
    <dbReference type="NCBI Taxonomy" id="47775"/>
    <lineage>
        <taxon>Eukaryota</taxon>
        <taxon>Viridiplantae</taxon>
        <taxon>Chlorophyta</taxon>
        <taxon>core chlorophytes</taxon>
        <taxon>Chlorophyceae</taxon>
        <taxon>CS clade</taxon>
        <taxon>Chlamydomonadales</taxon>
        <taxon>Astrephomenaceae</taxon>
        <taxon>Astrephomene</taxon>
    </lineage>
</organism>
<dbReference type="Proteomes" id="UP001054857">
    <property type="component" value="Unassembled WGS sequence"/>
</dbReference>
<evidence type="ECO:0000313" key="2">
    <source>
        <dbReference type="EMBL" id="GFR47729.1"/>
    </source>
</evidence>
<reference evidence="2 3" key="1">
    <citation type="journal article" date="2021" name="Sci. Rep.">
        <title>Genome sequencing of the multicellular alga Astrephomene provides insights into convergent evolution of germ-soma differentiation.</title>
        <authorList>
            <person name="Yamashita S."/>
            <person name="Yamamoto K."/>
            <person name="Matsuzaki R."/>
            <person name="Suzuki S."/>
            <person name="Yamaguchi H."/>
            <person name="Hirooka S."/>
            <person name="Minakuchi Y."/>
            <person name="Miyagishima S."/>
            <person name="Kawachi M."/>
            <person name="Toyoda A."/>
            <person name="Nozaki H."/>
        </authorList>
    </citation>
    <scope>NUCLEOTIDE SEQUENCE [LARGE SCALE GENOMIC DNA]</scope>
    <source>
        <strain evidence="2 3">NIES-4017</strain>
    </source>
</reference>
<dbReference type="AlphaFoldDB" id="A0AAD3DTB3"/>
<protein>
    <submittedName>
        <fullName evidence="2">Uncharacterized protein</fullName>
    </submittedName>
</protein>
<feature type="compositionally biased region" description="Basic and acidic residues" evidence="1">
    <location>
        <begin position="59"/>
        <end position="72"/>
    </location>
</feature>
<sequence>VRPRWLTPPDLAGLEGLGRLRTMVLDLDSRAVQCREVRLGFARGISRLAGLTGLQEVRWDVPDPDSDGRHASSSESEAAGHPDSSLELCAQLRHLTGLQRLSLLVLPSCRQQLTRLEELQALRHLPFLELSSG</sequence>
<keyword evidence="3" id="KW-1185">Reference proteome</keyword>
<feature type="region of interest" description="Disordered" evidence="1">
    <location>
        <begin position="59"/>
        <end position="83"/>
    </location>
</feature>
<accession>A0AAD3DTB3</accession>
<gene>
    <name evidence="2" type="ORF">Agub_g9489</name>
</gene>
<name>A0AAD3DTB3_9CHLO</name>
<dbReference type="EMBL" id="BMAR01000019">
    <property type="protein sequence ID" value="GFR47729.1"/>
    <property type="molecule type" value="Genomic_DNA"/>
</dbReference>
<proteinExistence type="predicted"/>